<reference evidence="1 2" key="1">
    <citation type="submission" date="2024-01" db="EMBL/GenBank/DDBJ databases">
        <title>Genome assemblies of Stephania.</title>
        <authorList>
            <person name="Yang L."/>
        </authorList>
    </citation>
    <scope>NUCLEOTIDE SEQUENCE [LARGE SCALE GENOMIC DNA]</scope>
    <source>
        <strain evidence="1">QJT</strain>
        <tissue evidence="1">Leaf</tissue>
    </source>
</reference>
<evidence type="ECO:0000313" key="2">
    <source>
        <dbReference type="Proteomes" id="UP001417504"/>
    </source>
</evidence>
<accession>A0AAP0EP32</accession>
<dbReference type="AlphaFoldDB" id="A0AAP0EP32"/>
<dbReference type="Proteomes" id="UP001417504">
    <property type="component" value="Unassembled WGS sequence"/>
</dbReference>
<name>A0AAP0EP32_9MAGN</name>
<sequence>MYFEWFISSQILSECSICFIYHFYGCWVKKHYLLGRVHGGGRQRLRAMTDRVDGGGGWQWVSRR</sequence>
<comment type="caution">
    <text evidence="1">The sequence shown here is derived from an EMBL/GenBank/DDBJ whole genome shotgun (WGS) entry which is preliminary data.</text>
</comment>
<proteinExistence type="predicted"/>
<organism evidence="1 2">
    <name type="scientific">Stephania japonica</name>
    <dbReference type="NCBI Taxonomy" id="461633"/>
    <lineage>
        <taxon>Eukaryota</taxon>
        <taxon>Viridiplantae</taxon>
        <taxon>Streptophyta</taxon>
        <taxon>Embryophyta</taxon>
        <taxon>Tracheophyta</taxon>
        <taxon>Spermatophyta</taxon>
        <taxon>Magnoliopsida</taxon>
        <taxon>Ranunculales</taxon>
        <taxon>Menispermaceae</taxon>
        <taxon>Menispermoideae</taxon>
        <taxon>Cissampelideae</taxon>
        <taxon>Stephania</taxon>
    </lineage>
</organism>
<keyword evidence="2" id="KW-1185">Reference proteome</keyword>
<dbReference type="EMBL" id="JBBNAE010000009">
    <property type="protein sequence ID" value="KAK9096776.1"/>
    <property type="molecule type" value="Genomic_DNA"/>
</dbReference>
<gene>
    <name evidence="1" type="ORF">Sjap_022273</name>
</gene>
<evidence type="ECO:0000313" key="1">
    <source>
        <dbReference type="EMBL" id="KAK9096776.1"/>
    </source>
</evidence>
<protein>
    <submittedName>
        <fullName evidence="1">Uncharacterized protein</fullName>
    </submittedName>
</protein>